<dbReference type="Gene3D" id="3.40.50.10490">
    <property type="entry name" value="Glucose-6-phosphate isomerase like protein, domain 1"/>
    <property type="match status" value="2"/>
</dbReference>
<dbReference type="CDD" id="cd05015">
    <property type="entry name" value="SIS_PGI_1"/>
    <property type="match status" value="1"/>
</dbReference>
<dbReference type="GO" id="GO:0006094">
    <property type="term" value="P:gluconeogenesis"/>
    <property type="evidence" value="ECO:0007669"/>
    <property type="project" value="UniProtKB-KW"/>
</dbReference>
<dbReference type="SUPFAM" id="SSF53697">
    <property type="entry name" value="SIS domain"/>
    <property type="match status" value="1"/>
</dbReference>
<evidence type="ECO:0000256" key="7">
    <source>
        <dbReference type="ARBA" id="ARBA00023235"/>
    </source>
</evidence>
<dbReference type="InterPro" id="IPR023096">
    <property type="entry name" value="G6P_Isomerase_C"/>
</dbReference>
<dbReference type="PRINTS" id="PR00662">
    <property type="entry name" value="G6PISOMERASE"/>
</dbReference>
<dbReference type="Bgee" id="ENSELUG00000017973">
    <property type="expression patterns" value="Expressed in mesonephros and 14 other cell types or tissues"/>
</dbReference>
<protein>
    <recommendedName>
        <fullName evidence="4 10">Glucose-6-phosphate isomerase</fullName>
        <ecNumber evidence="3 10">5.3.1.9</ecNumber>
    </recommendedName>
</protein>
<dbReference type="GO" id="GO:0097367">
    <property type="term" value="F:carbohydrate derivative binding"/>
    <property type="evidence" value="ECO:0007669"/>
    <property type="project" value="InterPro"/>
</dbReference>
<evidence type="ECO:0000256" key="5">
    <source>
        <dbReference type="ARBA" id="ARBA00022432"/>
    </source>
</evidence>
<accession>A0A6Q2YUT9</accession>
<evidence type="ECO:0000256" key="10">
    <source>
        <dbReference type="RuleBase" id="RU000612"/>
    </source>
</evidence>
<dbReference type="InterPro" id="IPR018189">
    <property type="entry name" value="Phosphoglucose_isomerase_CS"/>
</dbReference>
<dbReference type="FunFam" id="3.40.50.10490:FF:000004">
    <property type="entry name" value="Glucose-6-phosphate isomerase"/>
    <property type="match status" value="1"/>
</dbReference>
<evidence type="ECO:0000256" key="1">
    <source>
        <dbReference type="ARBA" id="ARBA00004926"/>
    </source>
</evidence>
<dbReference type="GO" id="GO:0048029">
    <property type="term" value="F:monosaccharide binding"/>
    <property type="evidence" value="ECO:0007669"/>
    <property type="project" value="TreeGrafter"/>
</dbReference>
<dbReference type="CDD" id="cd05016">
    <property type="entry name" value="SIS_PGI_2"/>
    <property type="match status" value="1"/>
</dbReference>
<evidence type="ECO:0000313" key="11">
    <source>
        <dbReference type="Ensembl" id="ENSELUP00000069373.2"/>
    </source>
</evidence>
<reference evidence="11" key="4">
    <citation type="submission" date="2025-09" db="UniProtKB">
        <authorList>
            <consortium name="Ensembl"/>
        </authorList>
    </citation>
    <scope>IDENTIFICATION</scope>
</reference>
<reference evidence="11" key="3">
    <citation type="submission" date="2025-08" db="UniProtKB">
        <authorList>
            <consortium name="Ensembl"/>
        </authorList>
    </citation>
    <scope>IDENTIFICATION</scope>
</reference>
<proteinExistence type="inferred from homology"/>
<evidence type="ECO:0000256" key="9">
    <source>
        <dbReference type="ARBA" id="ARBA00046209"/>
    </source>
</evidence>
<comment type="function">
    <text evidence="9">In the cytoplasm, catalyzes the conversion of glucose-6-phosphate to fructose-6-phosphate, the second step in glycolysis, and the reverse reaction during gluconeogenesis. Besides it's role as a glycolytic enzyme, also acts as a secreted cytokine: acts as an angiogenic factor (AMF) that stimulates endothelial cell motility. Acts as a neurotrophic factor, neuroleukin, for spinal and sensory neurons. It is secreted by lectin-stimulated T-cells and induces immunoglobulin secretion.</text>
</comment>
<dbReference type="InterPro" id="IPR035476">
    <property type="entry name" value="SIS_PGI_1"/>
</dbReference>
<dbReference type="UniPathway" id="UPA00109">
    <property type="reaction ID" value="UER00181"/>
</dbReference>
<comment type="pathway">
    <text evidence="1 10">Carbohydrate degradation; glycolysis; D-glyceraldehyde 3-phosphate and glycerone phosphate from D-glucose: step 2/4.</text>
</comment>
<dbReference type="FunFam" id="1.10.1390.10:FF:000001">
    <property type="entry name" value="Glucose-6-phosphate isomerase"/>
    <property type="match status" value="1"/>
</dbReference>
<evidence type="ECO:0000313" key="12">
    <source>
        <dbReference type="Proteomes" id="UP000265140"/>
    </source>
</evidence>
<dbReference type="PROSITE" id="PS00765">
    <property type="entry name" value="P_GLUCOSE_ISOMERASE_1"/>
    <property type="match status" value="1"/>
</dbReference>
<dbReference type="GeneTree" id="ENSGT00390000000707"/>
<reference evidence="11" key="2">
    <citation type="submission" date="2020-02" db="EMBL/GenBank/DDBJ databases">
        <title>Esox lucius (northern pike) genome, fEsoLuc1, primary haplotype.</title>
        <authorList>
            <person name="Myers G."/>
            <person name="Karagic N."/>
            <person name="Meyer A."/>
            <person name="Pippel M."/>
            <person name="Reichard M."/>
            <person name="Winkler S."/>
            <person name="Tracey A."/>
            <person name="Sims Y."/>
            <person name="Howe K."/>
            <person name="Rhie A."/>
            <person name="Formenti G."/>
            <person name="Durbin R."/>
            <person name="Fedrigo O."/>
            <person name="Jarvis E.D."/>
        </authorList>
    </citation>
    <scope>NUCLEOTIDE SEQUENCE [LARGE SCALE GENOMIC DNA]</scope>
</reference>
<evidence type="ECO:0000256" key="4">
    <source>
        <dbReference type="ARBA" id="ARBA00018388"/>
    </source>
</evidence>
<reference evidence="12" key="1">
    <citation type="journal article" date="2014" name="PLoS ONE">
        <title>The genome and linkage map of the northern pike (Esox lucius): conserved synteny revealed between the salmonid sister group and the Neoteleostei.</title>
        <authorList>
            <person name="Rondeau E.B."/>
            <person name="Minkley D.R."/>
            <person name="Leong J.S."/>
            <person name="Messmer A.M."/>
            <person name="Jantzen J.R."/>
            <person name="von Schalburg K.R."/>
            <person name="Lemon C."/>
            <person name="Bird N.H."/>
            <person name="Koop B.F."/>
        </authorList>
    </citation>
    <scope>NUCLEOTIDE SEQUENCE</scope>
</reference>
<dbReference type="AlphaFoldDB" id="A0A6Q2YUT9"/>
<evidence type="ECO:0000256" key="3">
    <source>
        <dbReference type="ARBA" id="ARBA00011952"/>
    </source>
</evidence>
<dbReference type="GO" id="GO:0006096">
    <property type="term" value="P:glycolytic process"/>
    <property type="evidence" value="ECO:0007669"/>
    <property type="project" value="UniProtKB-UniPathway"/>
</dbReference>
<dbReference type="InterPro" id="IPR046348">
    <property type="entry name" value="SIS_dom_sf"/>
</dbReference>
<organism evidence="11 12">
    <name type="scientific">Esox lucius</name>
    <name type="common">Northern pike</name>
    <dbReference type="NCBI Taxonomy" id="8010"/>
    <lineage>
        <taxon>Eukaryota</taxon>
        <taxon>Metazoa</taxon>
        <taxon>Chordata</taxon>
        <taxon>Craniata</taxon>
        <taxon>Vertebrata</taxon>
        <taxon>Euteleostomi</taxon>
        <taxon>Actinopterygii</taxon>
        <taxon>Neopterygii</taxon>
        <taxon>Teleostei</taxon>
        <taxon>Protacanthopterygii</taxon>
        <taxon>Esociformes</taxon>
        <taxon>Esocidae</taxon>
        <taxon>Esox</taxon>
    </lineage>
</organism>
<dbReference type="PROSITE" id="PS51463">
    <property type="entry name" value="P_GLUCOSE_ISOMERASE_3"/>
    <property type="match status" value="1"/>
</dbReference>
<evidence type="ECO:0000256" key="2">
    <source>
        <dbReference type="ARBA" id="ARBA00006604"/>
    </source>
</evidence>
<dbReference type="GO" id="GO:0004347">
    <property type="term" value="F:glucose-6-phosphate isomerase activity"/>
    <property type="evidence" value="ECO:0007669"/>
    <property type="project" value="UniProtKB-EC"/>
</dbReference>
<name>A0A6Q2YUT9_ESOLU</name>
<dbReference type="PANTHER" id="PTHR11469:SF5">
    <property type="entry name" value="GLUCOSE-6-PHOSPHATE ISOMERASE"/>
    <property type="match status" value="1"/>
</dbReference>
<dbReference type="Ensembl" id="ENSELUT00000051156.2">
    <property type="protein sequence ID" value="ENSELUP00000069373.2"/>
    <property type="gene ID" value="ENSELUG00000017973.3"/>
</dbReference>
<dbReference type="Gene3D" id="1.10.1390.10">
    <property type="match status" value="1"/>
</dbReference>
<comment type="catalytic activity">
    <reaction evidence="8 10">
        <text>alpha-D-glucose 6-phosphate = beta-D-fructose 6-phosphate</text>
        <dbReference type="Rhea" id="RHEA:11816"/>
        <dbReference type="ChEBI" id="CHEBI:57634"/>
        <dbReference type="ChEBI" id="CHEBI:58225"/>
        <dbReference type="EC" id="5.3.1.9"/>
    </reaction>
</comment>
<dbReference type="GO" id="GO:0005829">
    <property type="term" value="C:cytosol"/>
    <property type="evidence" value="ECO:0007669"/>
    <property type="project" value="TreeGrafter"/>
</dbReference>
<dbReference type="HAMAP" id="MF_00473">
    <property type="entry name" value="G6P_isomerase"/>
    <property type="match status" value="1"/>
</dbReference>
<dbReference type="NCBIfam" id="NF001211">
    <property type="entry name" value="PRK00179.1"/>
    <property type="match status" value="1"/>
</dbReference>
<comment type="similarity">
    <text evidence="2 10">Belongs to the GPI family.</text>
</comment>
<keyword evidence="6 10" id="KW-0324">Glycolysis</keyword>
<dbReference type="InterPro" id="IPR035482">
    <property type="entry name" value="SIS_PGI_2"/>
</dbReference>
<evidence type="ECO:0000256" key="6">
    <source>
        <dbReference type="ARBA" id="ARBA00023152"/>
    </source>
</evidence>
<keyword evidence="5 10" id="KW-0312">Gluconeogenesis</keyword>
<dbReference type="EC" id="5.3.1.9" evidence="3 10"/>
<dbReference type="Pfam" id="PF00342">
    <property type="entry name" value="PGI"/>
    <property type="match status" value="1"/>
</dbReference>
<dbReference type="PROSITE" id="PS00174">
    <property type="entry name" value="P_GLUCOSE_ISOMERASE_2"/>
    <property type="match status" value="1"/>
</dbReference>
<keyword evidence="12" id="KW-1185">Reference proteome</keyword>
<sequence length="556" mass="62578">FLSSATHFVLTKYKLEQWYKSKAGNLNMREMFDADKDRFSKFSITLETDDGNILLDYSKNLINEEVMRMLLGLAKSRGVEEARDRMFSGEKINFTEGRAVLHIALRNRSNTPVNVDGKDVMPEVNRVLDKMKAFCHKVRSGEWKGFSGKAITDVVNIGIGGSDLGPLMVTEALKPYSKGGPNVWFVSNIDGTHMAKTLAQLNAETTLFIIASKTFTTQETITNAESAREWFLQTANDQSAVAKHFVALSTNAPKVQAFGIDTNNMFEFWDWVGGRYSLWSAIGMSIALHIGFENFEQLLAGAHWMDNHFHSAPLEKNVPVLLAMLGVWYINFFQAETHAMLPYDQYMHRFAAYFQQGDMESNGKYITKDGTRVKYHTGPIVWGEPGTNGQHAFYQLIHQGTRMIPADFLIPAQTQHPIRDSLHHKILMANFLAQTEALMKGKTSDEARKELEATGLQGPELDKLLPHKVFQGNKPSNSLVFKKLSPFMLGALVAMYEHKIFVQGVIWNINSYDQWGVELGKQLAKAIEPELRDSSEVHSHDSSTNGLINFLKKNAA</sequence>
<dbReference type="InterPro" id="IPR001672">
    <property type="entry name" value="G6P_Isomerase"/>
</dbReference>
<dbReference type="PANTHER" id="PTHR11469">
    <property type="entry name" value="GLUCOSE-6-PHOSPHATE ISOMERASE"/>
    <property type="match status" value="1"/>
</dbReference>
<evidence type="ECO:0000256" key="8">
    <source>
        <dbReference type="ARBA" id="ARBA00029321"/>
    </source>
</evidence>
<keyword evidence="7 10" id="KW-0413">Isomerase</keyword>
<dbReference type="GO" id="GO:0051156">
    <property type="term" value="P:glucose 6-phosphate metabolic process"/>
    <property type="evidence" value="ECO:0007669"/>
    <property type="project" value="TreeGrafter"/>
</dbReference>
<dbReference type="Proteomes" id="UP000265140">
    <property type="component" value="Chromosome 19"/>
</dbReference>